<dbReference type="PROSITE" id="PS51257">
    <property type="entry name" value="PROKAR_LIPOPROTEIN"/>
    <property type="match status" value="1"/>
</dbReference>
<comment type="caution">
    <text evidence="1">The sequence shown here is derived from an EMBL/GenBank/DDBJ whole genome shotgun (WGS) entry which is preliminary data.</text>
</comment>
<dbReference type="AlphaFoldDB" id="A0A5D0MGC0"/>
<organism evidence="1 2">
    <name type="scientific">Candidatus Mcinerneyibacterium aminivorans</name>
    <dbReference type="NCBI Taxonomy" id="2703815"/>
    <lineage>
        <taxon>Bacteria</taxon>
        <taxon>Candidatus Macinerneyibacteriota</taxon>
        <taxon>Candidatus Mcinerneyibacteria</taxon>
        <taxon>Candidatus Mcinerneyibacteriales</taxon>
        <taxon>Candidatus Mcinerneyibacteriaceae</taxon>
        <taxon>Candidatus Mcinerneyibacterium</taxon>
    </lineage>
</organism>
<dbReference type="SUPFAM" id="SSF101898">
    <property type="entry name" value="NHL repeat"/>
    <property type="match status" value="1"/>
</dbReference>
<evidence type="ECO:0000313" key="1">
    <source>
        <dbReference type="EMBL" id="TYB30288.1"/>
    </source>
</evidence>
<dbReference type="EMBL" id="VSIX01000153">
    <property type="protein sequence ID" value="TYB30288.1"/>
    <property type="molecule type" value="Genomic_DNA"/>
</dbReference>
<dbReference type="Gene3D" id="2.120.10.30">
    <property type="entry name" value="TolB, C-terminal domain"/>
    <property type="match status" value="1"/>
</dbReference>
<gene>
    <name evidence="1" type="ORF">FXF47_09975</name>
</gene>
<name>A0A5D0MGC0_9BACT</name>
<keyword evidence="2" id="KW-1185">Reference proteome</keyword>
<dbReference type="InterPro" id="IPR011042">
    <property type="entry name" value="6-blade_b-propeller_TolB-like"/>
</dbReference>
<evidence type="ECO:0000313" key="2">
    <source>
        <dbReference type="Proteomes" id="UP000324143"/>
    </source>
</evidence>
<protein>
    <recommendedName>
        <fullName evidence="3">6-bladed beta-propeller</fullName>
    </recommendedName>
</protein>
<evidence type="ECO:0008006" key="3">
    <source>
        <dbReference type="Google" id="ProtNLM"/>
    </source>
</evidence>
<dbReference type="Proteomes" id="UP000324143">
    <property type="component" value="Unassembled WGS sequence"/>
</dbReference>
<accession>A0A5D0MGC0</accession>
<reference evidence="1" key="1">
    <citation type="submission" date="2019-08" db="EMBL/GenBank/DDBJ databases">
        <title>Genomic characterization of a novel candidate phylum (ARYD3) from a high temperature, high salinity tertiary oil reservoir in north central Oklahoma, USA.</title>
        <authorList>
            <person name="Youssef N.H."/>
            <person name="Yadav A."/>
            <person name="Elshahed M.S."/>
        </authorList>
    </citation>
    <scope>NUCLEOTIDE SEQUENCE [LARGE SCALE GENOMIC DNA]</scope>
    <source>
        <strain evidence="1">ARYD3</strain>
    </source>
</reference>
<proteinExistence type="predicted"/>
<sequence>MKRQVYIFFGILLIVLIISCKKSKKQKFDSNFLREIKVSSNGYISDISIDSNDNLWFSNLTNSVIGKVNGDIVISKKGKGPGELMYPLRINFFNNRLFILEANINRISLFDKTGKFLNSYSIDYNPYDITKVKNNYLLSYRSGLATKNNYIDLYKLDVKSDITENYLTVEKVPPQDEAILYRAIIERINNKIVIGLGNPQMKIMLYKKDENKIKKEKEITRENNYNYMRPKNNPTERKLDYLSAISDIATDKINKLIFVAESKGSTNYIKKSKFFPKISVYNTEGKYLGFIQDKRIKNSFKNSNGIKLACNAKKRKLYLLIMRKNAEIYVYEY</sequence>